<protein>
    <submittedName>
        <fullName evidence="1">Uncharacterized protein</fullName>
    </submittedName>
</protein>
<proteinExistence type="predicted"/>
<dbReference type="Gene3D" id="1.25.40.430">
    <property type="match status" value="1"/>
</dbReference>
<reference evidence="1 2" key="1">
    <citation type="journal article" date="2020" name="BMC Genomics">
        <title>Intraspecific diversification of the crop wild relative Brassica cretica Lam. using demographic model selection.</title>
        <authorList>
            <person name="Kioukis A."/>
            <person name="Michalopoulou V.A."/>
            <person name="Briers L."/>
            <person name="Pirintsos S."/>
            <person name="Studholme D.J."/>
            <person name="Pavlidis P."/>
            <person name="Sarris P.F."/>
        </authorList>
    </citation>
    <scope>NUCLEOTIDE SEQUENCE [LARGE SCALE GENOMIC DNA]</scope>
    <source>
        <strain evidence="2">cv. PFS-1207/04</strain>
    </source>
</reference>
<comment type="caution">
    <text evidence="1">The sequence shown here is derived from an EMBL/GenBank/DDBJ whole genome shotgun (WGS) entry which is preliminary data.</text>
</comment>
<gene>
    <name evidence="1" type="ORF">DY000_02041609</name>
</gene>
<organism evidence="1 2">
    <name type="scientific">Brassica cretica</name>
    <name type="common">Mustard</name>
    <dbReference type="NCBI Taxonomy" id="69181"/>
    <lineage>
        <taxon>Eukaryota</taxon>
        <taxon>Viridiplantae</taxon>
        <taxon>Streptophyta</taxon>
        <taxon>Embryophyta</taxon>
        <taxon>Tracheophyta</taxon>
        <taxon>Spermatophyta</taxon>
        <taxon>Magnoliopsida</taxon>
        <taxon>eudicotyledons</taxon>
        <taxon>Gunneridae</taxon>
        <taxon>Pentapetalae</taxon>
        <taxon>rosids</taxon>
        <taxon>malvids</taxon>
        <taxon>Brassicales</taxon>
        <taxon>Brassicaceae</taxon>
        <taxon>Brassiceae</taxon>
        <taxon>Brassica</taxon>
    </lineage>
</organism>
<keyword evidence="2" id="KW-1185">Reference proteome</keyword>
<evidence type="ECO:0000313" key="2">
    <source>
        <dbReference type="Proteomes" id="UP000266723"/>
    </source>
</evidence>
<dbReference type="EMBL" id="QGKV02001507">
    <property type="protein sequence ID" value="KAF3528420.1"/>
    <property type="molecule type" value="Genomic_DNA"/>
</dbReference>
<accession>A0ABQ7B8B0</accession>
<name>A0ABQ7B8B0_BRACR</name>
<dbReference type="Proteomes" id="UP000266723">
    <property type="component" value="Unassembled WGS sequence"/>
</dbReference>
<sequence>MMHSHTFSDNSLHSFGDNTFAPPSVTIHLHLFGDNTFAPLRTQYVHTSSDTKRLHPLGDDPFAPLRLRHVMTCSHPFGDDPFTPFVHIPPRPSRSELQFRIIHFYGSQKKAAKGGTFIGLEMLIIDEQDSVLSPNSGSIHIQISKHCGLKGDLYDVVGQVKVVNGQSLIDCPIFDEVEITHGVLCTFKQMMKEVAIYVLSRFDAYALHMEFKSKVKNATEIFGLRISRKAKSMEKLNDSYKKFMVRTMRRSKQLMKYKNVWIRSQEPKAEIMINRNTIVRIHWREENGGGCFHQLHLNIEERNRSGGRRSLYRPNSQVCQYQRRK</sequence>
<evidence type="ECO:0000313" key="1">
    <source>
        <dbReference type="EMBL" id="KAF3528420.1"/>
    </source>
</evidence>